<reference evidence="4 5" key="1">
    <citation type="journal article" date="2010" name="Proc. Natl. Acad. Sci. U.S.A.">
        <title>Insights into evolution of multicellular fungi from the assembled chromosomes of the mushroom Coprinopsis cinerea (Coprinus cinereus).</title>
        <authorList>
            <person name="Stajich J.E."/>
            <person name="Wilke S.K."/>
            <person name="Ahren D."/>
            <person name="Au C.H."/>
            <person name="Birren B.W."/>
            <person name="Borodovsky M."/>
            <person name="Burns C."/>
            <person name="Canback B."/>
            <person name="Casselton L.A."/>
            <person name="Cheng C.K."/>
            <person name="Deng J."/>
            <person name="Dietrich F.S."/>
            <person name="Fargo D.C."/>
            <person name="Farman M.L."/>
            <person name="Gathman A.C."/>
            <person name="Goldberg J."/>
            <person name="Guigo R."/>
            <person name="Hoegger P.J."/>
            <person name="Hooker J.B."/>
            <person name="Huggins A."/>
            <person name="James T.Y."/>
            <person name="Kamada T."/>
            <person name="Kilaru S."/>
            <person name="Kodira C."/>
            <person name="Kues U."/>
            <person name="Kupfer D."/>
            <person name="Kwan H.S."/>
            <person name="Lomsadze A."/>
            <person name="Li W."/>
            <person name="Lilly W.W."/>
            <person name="Ma L.J."/>
            <person name="Mackey A.J."/>
            <person name="Manning G."/>
            <person name="Martin F."/>
            <person name="Muraguchi H."/>
            <person name="Natvig D.O."/>
            <person name="Palmerini H."/>
            <person name="Ramesh M.A."/>
            <person name="Rehmeyer C.J."/>
            <person name="Roe B.A."/>
            <person name="Shenoy N."/>
            <person name="Stanke M."/>
            <person name="Ter-Hovhannisyan V."/>
            <person name="Tunlid A."/>
            <person name="Velagapudi R."/>
            <person name="Vision T.J."/>
            <person name="Zeng Q."/>
            <person name="Zolan M.E."/>
            <person name="Pukkila P.J."/>
        </authorList>
    </citation>
    <scope>NUCLEOTIDE SEQUENCE [LARGE SCALE GENOMIC DNA]</scope>
    <source>
        <strain evidence="5">Okayama-7 / 130 / ATCC MYA-4618 / FGSC 9003</strain>
    </source>
</reference>
<evidence type="ECO:0000256" key="1">
    <source>
        <dbReference type="ARBA" id="ARBA00022737"/>
    </source>
</evidence>
<dbReference type="HOGENOM" id="CLU_019223_0_0_1"/>
<proteinExistence type="predicted"/>
<comment type="caution">
    <text evidence="4">The sequence shown here is derived from an EMBL/GenBank/DDBJ whole genome shotgun (WGS) entry which is preliminary data.</text>
</comment>
<dbReference type="VEuPathDB" id="FungiDB:CC1G_05403"/>
<dbReference type="OMA" id="ECHECTE"/>
<feature type="compositionally biased region" description="Polar residues" evidence="2">
    <location>
        <begin position="50"/>
        <end position="64"/>
    </location>
</feature>
<accession>A8NPZ6</accession>
<dbReference type="KEGG" id="cci:CC1G_05403"/>
<evidence type="ECO:0000259" key="3">
    <source>
        <dbReference type="Pfam" id="PF24883"/>
    </source>
</evidence>
<dbReference type="RefSeq" id="XP_001835441.2">
    <property type="nucleotide sequence ID" value="XM_001835389.2"/>
</dbReference>
<dbReference type="OrthoDB" id="5967843at2759"/>
<dbReference type="Proteomes" id="UP000001861">
    <property type="component" value="Unassembled WGS sequence"/>
</dbReference>
<dbReference type="EMBL" id="AACS02000008">
    <property type="protein sequence ID" value="EAU86409.2"/>
    <property type="molecule type" value="Genomic_DNA"/>
</dbReference>
<keyword evidence="5" id="KW-1185">Reference proteome</keyword>
<dbReference type="STRING" id="240176.A8NPZ6"/>
<evidence type="ECO:0000256" key="2">
    <source>
        <dbReference type="SAM" id="MobiDB-lite"/>
    </source>
</evidence>
<dbReference type="AlphaFoldDB" id="A8NPZ6"/>
<gene>
    <name evidence="4" type="ORF">CC1G_05403</name>
</gene>
<dbReference type="Pfam" id="PF24883">
    <property type="entry name" value="NPHP3_N"/>
    <property type="match status" value="1"/>
</dbReference>
<protein>
    <recommendedName>
        <fullName evidence="3">Nephrocystin 3-like N-terminal domain-containing protein</fullName>
    </recommendedName>
</protein>
<dbReference type="PANTHER" id="PTHR10039">
    <property type="entry name" value="AMELOGENIN"/>
    <property type="match status" value="1"/>
</dbReference>
<evidence type="ECO:0000313" key="5">
    <source>
        <dbReference type="Proteomes" id="UP000001861"/>
    </source>
</evidence>
<dbReference type="GeneID" id="6011973"/>
<keyword evidence="1" id="KW-0677">Repeat</keyword>
<dbReference type="InterPro" id="IPR056884">
    <property type="entry name" value="NPHP3-like_N"/>
</dbReference>
<dbReference type="SUPFAM" id="SSF52540">
    <property type="entry name" value="P-loop containing nucleoside triphosphate hydrolases"/>
    <property type="match status" value="1"/>
</dbReference>
<feature type="region of interest" description="Disordered" evidence="2">
    <location>
        <begin position="1"/>
        <end position="96"/>
    </location>
</feature>
<dbReference type="PANTHER" id="PTHR10039:SF17">
    <property type="entry name" value="FUNGAL STAND N-TERMINAL GOODBYE DOMAIN-CONTAINING PROTEIN-RELATED"/>
    <property type="match status" value="1"/>
</dbReference>
<name>A8NPZ6_COPC7</name>
<dbReference type="InterPro" id="IPR027417">
    <property type="entry name" value="P-loop_NTPase"/>
</dbReference>
<feature type="compositionally biased region" description="Basic residues" evidence="2">
    <location>
        <begin position="8"/>
        <end position="21"/>
    </location>
</feature>
<evidence type="ECO:0000313" key="4">
    <source>
        <dbReference type="EMBL" id="EAU86409.2"/>
    </source>
</evidence>
<organism evidence="4 5">
    <name type="scientific">Coprinopsis cinerea (strain Okayama-7 / 130 / ATCC MYA-4618 / FGSC 9003)</name>
    <name type="common">Inky cap fungus</name>
    <name type="synonym">Hormographiella aspergillata</name>
    <dbReference type="NCBI Taxonomy" id="240176"/>
    <lineage>
        <taxon>Eukaryota</taxon>
        <taxon>Fungi</taxon>
        <taxon>Dikarya</taxon>
        <taxon>Basidiomycota</taxon>
        <taxon>Agaricomycotina</taxon>
        <taxon>Agaricomycetes</taxon>
        <taxon>Agaricomycetidae</taxon>
        <taxon>Agaricales</taxon>
        <taxon>Agaricineae</taxon>
        <taxon>Psathyrellaceae</taxon>
        <taxon>Coprinopsis</taxon>
    </lineage>
</organism>
<sequence>MPIASANSKRKSWNPLKRFRWKKEQPDSATEGRGTPSIKSVPPSVKDSGHSTPQTPALNFSRSFTALDDQQNEQRKPDSVGSSTLQPPLHHQAYSAPDLQKAGTLTKSVLKTSLEFLIQASDGLPIPLKGPLSLIKCLIDKAESVGTNRERLQTLEDHCRNLQAILEETLKDDDKLPDQLVEMLQALSSDLDSALVQMGAKDIAAITAFVSVQDINELITKIDQAIQKATDRFLISIGIYDAVKLSKVDINNRRIHYDKLQRRLAKHIASDATFDGFDPAQPTAKCAPGTREYSLRRFLERAKALKGKACEVIILTGAAGGGKTTLMRTASQQAHKDGLLAASFFFWSTSSTGRADYSKLAATLAYGLIVNVPALRPFILDAFAKDETIVVGKGLESQMRALLFEPVQEAIRRNVATDDWARLITIDGLDECNGQENQKDIVRIIDNVFVGTKTETETKPHASIAFPFLVAISSRPEPPARHAIERLFHGCLEHIDLDKYKFQTLADIERYLTDEFTKIREEHPMKDNLPPDWPLQRELEKLVENSSGQFIYPSTIIKFIGQERADPRDRLKLVLKWAPTASSASRNPFEILDKLYTEILTKAQKEYRENSDDRDPQAVVKLIRYVSHPNLGVDKRSADTLAKVYETALMMEPGSLGIMFYDIHSLIDTHTMELHHKTLIDFLSDESRCPKDMFVPEQKIRDYLAQCALTTLKRVLLSKRSNKLDELDESLVGPTLSLASQVWTDPSYDHDLVQEIDGFVKEFEKYFAKTWEERFNLGIHVSGYWDQFFLGFPPWLKKGSEEGKVDPKLVERLGARVFLAD</sequence>
<dbReference type="InParanoid" id="A8NPZ6"/>
<feature type="domain" description="Nephrocystin 3-like N-terminal" evidence="3">
    <location>
        <begin position="309"/>
        <end position="450"/>
    </location>
</feature>
<dbReference type="CDD" id="cd21037">
    <property type="entry name" value="MLKL_NTD"/>
    <property type="match status" value="1"/>
</dbReference>
<dbReference type="InterPro" id="IPR059179">
    <property type="entry name" value="MLKL-like_MCAfunc"/>
</dbReference>